<protein>
    <submittedName>
        <fullName evidence="2">Uncharacterized protein</fullName>
    </submittedName>
</protein>
<proteinExistence type="predicted"/>
<organism evidence="2 3">
    <name type="scientific">Actinoplanes ianthinogenes</name>
    <dbReference type="NCBI Taxonomy" id="122358"/>
    <lineage>
        <taxon>Bacteria</taxon>
        <taxon>Bacillati</taxon>
        <taxon>Actinomycetota</taxon>
        <taxon>Actinomycetes</taxon>
        <taxon>Micromonosporales</taxon>
        <taxon>Micromonosporaceae</taxon>
        <taxon>Actinoplanes</taxon>
    </lineage>
</organism>
<gene>
    <name evidence="2" type="ORF">Aiant_73490</name>
</gene>
<name>A0ABN6CNC1_9ACTN</name>
<dbReference type="Proteomes" id="UP000676967">
    <property type="component" value="Chromosome"/>
</dbReference>
<sequence>MSSAAGRLAAALPAGFRRSGPSSLPRCRPLCPVARTIPAAAMPPARFRIPFRYDSESRADRPATLRPAPGHDACRAGPLGARDALAHSRPQRAPNPGWLRRLPELGHSHEVQPGALGLTPVALMGSR</sequence>
<accession>A0ABN6CNC1</accession>
<dbReference type="EMBL" id="AP023356">
    <property type="protein sequence ID" value="BCJ46692.1"/>
    <property type="molecule type" value="Genomic_DNA"/>
</dbReference>
<reference evidence="2 3" key="1">
    <citation type="submission" date="2020-08" db="EMBL/GenBank/DDBJ databases">
        <title>Whole genome shotgun sequence of Actinoplanes ianthinogenes NBRC 13996.</title>
        <authorList>
            <person name="Komaki H."/>
            <person name="Tamura T."/>
        </authorList>
    </citation>
    <scope>NUCLEOTIDE SEQUENCE [LARGE SCALE GENOMIC DNA]</scope>
    <source>
        <strain evidence="2 3">NBRC 13996</strain>
    </source>
</reference>
<evidence type="ECO:0000256" key="1">
    <source>
        <dbReference type="SAM" id="MobiDB-lite"/>
    </source>
</evidence>
<evidence type="ECO:0000313" key="2">
    <source>
        <dbReference type="EMBL" id="BCJ46692.1"/>
    </source>
</evidence>
<keyword evidence="3" id="KW-1185">Reference proteome</keyword>
<evidence type="ECO:0000313" key="3">
    <source>
        <dbReference type="Proteomes" id="UP000676967"/>
    </source>
</evidence>
<feature type="region of interest" description="Disordered" evidence="1">
    <location>
        <begin position="56"/>
        <end position="78"/>
    </location>
</feature>